<feature type="transmembrane region" description="Helical" evidence="3">
    <location>
        <begin position="21"/>
        <end position="39"/>
    </location>
</feature>
<dbReference type="InterPro" id="IPR058625">
    <property type="entry name" value="MdtA-like_BSH"/>
</dbReference>
<evidence type="ECO:0000256" key="3">
    <source>
        <dbReference type="SAM" id="Phobius"/>
    </source>
</evidence>
<evidence type="ECO:0000313" key="5">
    <source>
        <dbReference type="EMBL" id="MBK1725480.1"/>
    </source>
</evidence>
<dbReference type="PANTHER" id="PTHR30469:SF12">
    <property type="entry name" value="MULTIDRUG RESISTANCE PROTEIN MDTA"/>
    <property type="match status" value="1"/>
</dbReference>
<dbReference type="NCBIfam" id="TIGR01730">
    <property type="entry name" value="RND_mfp"/>
    <property type="match status" value="1"/>
</dbReference>
<proteinExistence type="inferred from homology"/>
<keyword evidence="3" id="KW-0472">Membrane</keyword>
<reference evidence="5 6" key="1">
    <citation type="journal article" date="2020" name="Microorganisms">
        <title>Osmotic Adaptation and Compatible Solute Biosynthesis of Phototrophic Bacteria as Revealed from Genome Analyses.</title>
        <authorList>
            <person name="Imhoff J.F."/>
            <person name="Rahn T."/>
            <person name="Kunzel S."/>
            <person name="Keller A."/>
            <person name="Neulinger S.C."/>
        </authorList>
    </citation>
    <scope>NUCLEOTIDE SEQUENCE [LARGE SCALE GENOMIC DNA]</scope>
    <source>
        <strain evidence="5 6">DSM 15116</strain>
    </source>
</reference>
<accession>A0ABS1E1Y4</accession>
<dbReference type="Proteomes" id="UP000738126">
    <property type="component" value="Unassembled WGS sequence"/>
</dbReference>
<comment type="caution">
    <text evidence="5">The sequence shown here is derived from an EMBL/GenBank/DDBJ whole genome shotgun (WGS) entry which is preliminary data.</text>
</comment>
<sequence length="415" mass="44889">MSAGGEAGQARRGGLGRRATLLAAAGLIGAGAAVVAVILNTEPTATRESARKETAMLVEVTEAREGTFRPRFTATGTVRPAREVILRPRVEGEVVERAPALDPGGVVEQGQTLLRLDPADYESRLRERRSELAQARSELRLERGQQRVAEAEYELLEQELTPGNRALVLREPQLEAARARVEAARAAVEQAELALARTTLRAPFDAQVLSREVSVGSQAAPGDALARLVGTETYWVEATLPVDRLRWLAFVAEGAGEGARVRLRDRSAWPADAARTGRLERLIGELGERTRLARALIAVDDPLARGEGAAERPRLLLGAYLECRIRGRPLDGVVRLEREHLREDETVWVYDDGELAIREVAIAVRDAEYAYIRYGLSGGERVVTSDLAAVREGAALRLKGAAADEAPAEEGGGRG</sequence>
<evidence type="ECO:0000256" key="2">
    <source>
        <dbReference type="SAM" id="Coils"/>
    </source>
</evidence>
<dbReference type="RefSeq" id="WP_200255688.1">
    <property type="nucleotide sequence ID" value="NZ_NRSH01000001.1"/>
</dbReference>
<evidence type="ECO:0000256" key="1">
    <source>
        <dbReference type="ARBA" id="ARBA00009477"/>
    </source>
</evidence>
<keyword evidence="2" id="KW-0175">Coiled coil</keyword>
<dbReference type="Gene3D" id="2.40.50.100">
    <property type="match status" value="1"/>
</dbReference>
<keyword evidence="3" id="KW-1133">Transmembrane helix</keyword>
<organism evidence="5 6">
    <name type="scientific">Halorhodospira neutriphila</name>
    <dbReference type="NCBI Taxonomy" id="168379"/>
    <lineage>
        <taxon>Bacteria</taxon>
        <taxon>Pseudomonadati</taxon>
        <taxon>Pseudomonadota</taxon>
        <taxon>Gammaproteobacteria</taxon>
        <taxon>Chromatiales</taxon>
        <taxon>Ectothiorhodospiraceae</taxon>
        <taxon>Halorhodospira</taxon>
    </lineage>
</organism>
<comment type="similarity">
    <text evidence="1">Belongs to the membrane fusion protein (MFP) (TC 8.A.1) family.</text>
</comment>
<gene>
    <name evidence="5" type="ORF">CKO13_00240</name>
</gene>
<dbReference type="InterPro" id="IPR006143">
    <property type="entry name" value="RND_pump_MFP"/>
</dbReference>
<protein>
    <submittedName>
        <fullName evidence="5">Efflux transporter periplasmic adaptor subunit</fullName>
    </submittedName>
</protein>
<dbReference type="Gene3D" id="2.40.420.20">
    <property type="match status" value="1"/>
</dbReference>
<keyword evidence="6" id="KW-1185">Reference proteome</keyword>
<dbReference type="PANTHER" id="PTHR30469">
    <property type="entry name" value="MULTIDRUG RESISTANCE PROTEIN MDTA"/>
    <property type="match status" value="1"/>
</dbReference>
<dbReference type="Gene3D" id="1.10.287.470">
    <property type="entry name" value="Helix hairpin bin"/>
    <property type="match status" value="1"/>
</dbReference>
<dbReference type="EMBL" id="NRSH01000001">
    <property type="protein sequence ID" value="MBK1725480.1"/>
    <property type="molecule type" value="Genomic_DNA"/>
</dbReference>
<feature type="coiled-coil region" evidence="2">
    <location>
        <begin position="122"/>
        <end position="201"/>
    </location>
</feature>
<dbReference type="SUPFAM" id="SSF111369">
    <property type="entry name" value="HlyD-like secretion proteins"/>
    <property type="match status" value="1"/>
</dbReference>
<evidence type="ECO:0000259" key="4">
    <source>
        <dbReference type="Pfam" id="PF25917"/>
    </source>
</evidence>
<evidence type="ECO:0000313" key="6">
    <source>
        <dbReference type="Proteomes" id="UP000738126"/>
    </source>
</evidence>
<dbReference type="Gene3D" id="2.40.30.170">
    <property type="match status" value="1"/>
</dbReference>
<dbReference type="Pfam" id="PF25917">
    <property type="entry name" value="BSH_RND"/>
    <property type="match status" value="1"/>
</dbReference>
<keyword evidence="3" id="KW-0812">Transmembrane</keyword>
<name>A0ABS1E1Y4_9GAMM</name>
<feature type="domain" description="Multidrug resistance protein MdtA-like barrel-sandwich hybrid" evidence="4">
    <location>
        <begin position="83"/>
        <end position="228"/>
    </location>
</feature>